<evidence type="ECO:0000313" key="3">
    <source>
        <dbReference type="Proteomes" id="UP001162881"/>
    </source>
</evidence>
<proteinExistence type="predicted"/>
<feature type="compositionally biased region" description="Basic and acidic residues" evidence="1">
    <location>
        <begin position="250"/>
        <end position="280"/>
    </location>
</feature>
<sequence>MVGPDGTVHADWFGQAADRIAKLVEFDRDYGQKRKSTQREYDQLKHAIENYDASVQRQHRSNPLSGLLGGLKSEPAPIKTQRARLAELSAQRFMTQGQVDALQEQAASSARLAKQAVDELVPSVQAFGQAPENIDRAIVIETGFQTNLRHCLVFKPSALTALQFADANQPLGLLGGELAGMVEAAGARNGELFRQRIAQIDSDDALARFRAQYLASPAAKRGLEASGAMPAFQERQQLLAERAQAARAKAQAEARAREAQAQRQAEAERAAAQRAQEAEAARFAAQDKAQSSKTGEPTQAQMLAALNGRLNAAKANSKAQGEAGCNAMNSGSQNPLDGIACLMLGTRAADAGRDISIDYFEKVGCKPAVAAGYMCDYLIRAKAPIMGAFTTSNAAATVNTKRFVRSSRGWIVVD</sequence>
<gene>
    <name evidence="2" type="ORF">MTR62_11235</name>
</gene>
<dbReference type="RefSeq" id="WP_244020874.1">
    <property type="nucleotide sequence ID" value="NZ_JALHLF010000039.1"/>
</dbReference>
<keyword evidence="3" id="KW-1185">Reference proteome</keyword>
<feature type="region of interest" description="Disordered" evidence="1">
    <location>
        <begin position="249"/>
        <end position="297"/>
    </location>
</feature>
<evidence type="ECO:0000313" key="2">
    <source>
        <dbReference type="EMBL" id="MCJ2183259.1"/>
    </source>
</evidence>
<dbReference type="Proteomes" id="UP001162881">
    <property type="component" value="Unassembled WGS sequence"/>
</dbReference>
<reference evidence="2" key="1">
    <citation type="submission" date="2022-03" db="EMBL/GenBank/DDBJ databases">
        <title>Identification of a novel bacterium isolated from mangrove sediments.</title>
        <authorList>
            <person name="Pan X."/>
        </authorList>
    </citation>
    <scope>NUCLEOTIDE SEQUENCE</scope>
    <source>
        <strain evidence="2">B1949</strain>
    </source>
</reference>
<name>A0ABT0BDY8_9SPHN</name>
<organism evidence="2 3">
    <name type="scientific">Novosphingobium organovorum</name>
    <dbReference type="NCBI Taxonomy" id="2930092"/>
    <lineage>
        <taxon>Bacteria</taxon>
        <taxon>Pseudomonadati</taxon>
        <taxon>Pseudomonadota</taxon>
        <taxon>Alphaproteobacteria</taxon>
        <taxon>Sphingomonadales</taxon>
        <taxon>Sphingomonadaceae</taxon>
        <taxon>Novosphingobium</taxon>
    </lineage>
</organism>
<evidence type="ECO:0000256" key="1">
    <source>
        <dbReference type="SAM" id="MobiDB-lite"/>
    </source>
</evidence>
<dbReference type="EMBL" id="JALHLF010000039">
    <property type="protein sequence ID" value="MCJ2183259.1"/>
    <property type="molecule type" value="Genomic_DNA"/>
</dbReference>
<accession>A0ABT0BDY8</accession>
<comment type="caution">
    <text evidence="2">The sequence shown here is derived from an EMBL/GenBank/DDBJ whole genome shotgun (WGS) entry which is preliminary data.</text>
</comment>
<protein>
    <submittedName>
        <fullName evidence="2">Uncharacterized protein</fullName>
    </submittedName>
</protein>